<evidence type="ECO:0000256" key="6">
    <source>
        <dbReference type="SAM" id="SignalP"/>
    </source>
</evidence>
<feature type="compositionally biased region" description="Low complexity" evidence="5">
    <location>
        <begin position="66"/>
        <end position="75"/>
    </location>
</feature>
<dbReference type="SUPFAM" id="SSF53807">
    <property type="entry name" value="Helical backbone' metal receptor"/>
    <property type="match status" value="1"/>
</dbReference>
<evidence type="ECO:0000256" key="3">
    <source>
        <dbReference type="ARBA" id="ARBA00022448"/>
    </source>
</evidence>
<comment type="caution">
    <text evidence="8">The sequence shown here is derived from an EMBL/GenBank/DDBJ whole genome shotgun (WGS) entry which is preliminary data.</text>
</comment>
<evidence type="ECO:0000313" key="8">
    <source>
        <dbReference type="EMBL" id="KFM94275.1"/>
    </source>
</evidence>
<dbReference type="PANTHER" id="PTHR30532">
    <property type="entry name" value="IRON III DICITRATE-BINDING PERIPLASMIC PROTEIN"/>
    <property type="match status" value="1"/>
</dbReference>
<proteinExistence type="inferred from homology"/>
<comment type="similarity">
    <text evidence="2">Belongs to the bacterial solute-binding protein 8 family.</text>
</comment>
<dbReference type="Gene3D" id="3.40.50.1980">
    <property type="entry name" value="Nitrogenase molybdenum iron protein domain"/>
    <property type="match status" value="2"/>
</dbReference>
<dbReference type="GeneID" id="77010863"/>
<evidence type="ECO:0000256" key="5">
    <source>
        <dbReference type="SAM" id="MobiDB-lite"/>
    </source>
</evidence>
<evidence type="ECO:0000259" key="7">
    <source>
        <dbReference type="PROSITE" id="PS50983"/>
    </source>
</evidence>
<sequence length="348" mass="37289">MLASFKRWGVLPIIAILFIVATAACGTPSAATPPNGNDAAAAQNSSPDKANTGAGQPGANGGGNGTDSTADAGGTKVPITIHHDKGETVLEEKPKKVAITYFPYAEHLFAIGEQDAVAGVVGLKSLQNFPVYDSFTKQGKIADLGDTANMESILALDPDVIIAWEDDLKIYDQLAQIAPTILIHQSENWQDTITKVAAVLGEEEKAEQYIAGYDAKLDTLAANMDKSGVKGKTAIFMMTWGKGFNYYGGERMEPYYERLGFAKFPDMQDWSEISLEGVAAIDPDYIFLGEDFTGSAELSLGELGKNPVWNQLKAVKNGNLYVIDTEIVGPLAMGQSKGLDVMEQILQN</sequence>
<feature type="compositionally biased region" description="Gly residues" evidence="5">
    <location>
        <begin position="55"/>
        <end position="65"/>
    </location>
</feature>
<dbReference type="AlphaFoldDB" id="A0A090YQ65"/>
<feature type="domain" description="Fe/B12 periplasmic-binding" evidence="7">
    <location>
        <begin position="96"/>
        <end position="348"/>
    </location>
</feature>
<dbReference type="PANTHER" id="PTHR30532:SF1">
    <property type="entry name" value="IRON(3+)-HYDROXAMATE-BINDING PROTEIN FHUD"/>
    <property type="match status" value="1"/>
</dbReference>
<keyword evidence="4 6" id="KW-0732">Signal</keyword>
<organism evidence="8 9">
    <name type="scientific">Paenibacillus macerans</name>
    <name type="common">Bacillus macerans</name>
    <dbReference type="NCBI Taxonomy" id="44252"/>
    <lineage>
        <taxon>Bacteria</taxon>
        <taxon>Bacillati</taxon>
        <taxon>Bacillota</taxon>
        <taxon>Bacilli</taxon>
        <taxon>Bacillales</taxon>
        <taxon>Paenibacillaceae</taxon>
        <taxon>Paenibacillus</taxon>
    </lineage>
</organism>
<dbReference type="PROSITE" id="PS50983">
    <property type="entry name" value="FE_B12_PBP"/>
    <property type="match status" value="1"/>
</dbReference>
<dbReference type="GO" id="GO:0030288">
    <property type="term" value="C:outer membrane-bounded periplasmic space"/>
    <property type="evidence" value="ECO:0007669"/>
    <property type="project" value="TreeGrafter"/>
</dbReference>
<dbReference type="Proteomes" id="UP000029278">
    <property type="component" value="Unassembled WGS sequence"/>
</dbReference>
<dbReference type="InterPro" id="IPR002491">
    <property type="entry name" value="ABC_transptr_periplasmic_BD"/>
</dbReference>
<accession>A0A090YQ65</accession>
<dbReference type="GO" id="GO:1901678">
    <property type="term" value="P:iron coordination entity transport"/>
    <property type="evidence" value="ECO:0007669"/>
    <property type="project" value="UniProtKB-ARBA"/>
</dbReference>
<dbReference type="InterPro" id="IPR051313">
    <property type="entry name" value="Bact_iron-sidero_bind"/>
</dbReference>
<feature type="region of interest" description="Disordered" evidence="5">
    <location>
        <begin position="33"/>
        <end position="78"/>
    </location>
</feature>
<dbReference type="OrthoDB" id="9793175at2"/>
<dbReference type="RefSeq" id="WP_051985200.1">
    <property type="nucleotide sequence ID" value="NZ_BOSD01000002.1"/>
</dbReference>
<dbReference type="PATRIC" id="fig|44252.3.peg.5778"/>
<dbReference type="EMBL" id="JMQA01000048">
    <property type="protein sequence ID" value="KFM94275.1"/>
    <property type="molecule type" value="Genomic_DNA"/>
</dbReference>
<gene>
    <name evidence="8" type="ORF">DJ90_4686</name>
</gene>
<evidence type="ECO:0000256" key="1">
    <source>
        <dbReference type="ARBA" id="ARBA00004196"/>
    </source>
</evidence>
<dbReference type="PROSITE" id="PS51257">
    <property type="entry name" value="PROKAR_LIPOPROTEIN"/>
    <property type="match status" value="1"/>
</dbReference>
<dbReference type="HOGENOM" id="CLU_038034_0_1_9"/>
<keyword evidence="3" id="KW-0813">Transport</keyword>
<dbReference type="STRING" id="44252.DJ90_4686"/>
<comment type="subcellular location">
    <subcellularLocation>
        <location evidence="1">Cell envelope</location>
    </subcellularLocation>
</comment>
<evidence type="ECO:0000313" key="9">
    <source>
        <dbReference type="Proteomes" id="UP000029278"/>
    </source>
</evidence>
<dbReference type="Pfam" id="PF01497">
    <property type="entry name" value="Peripla_BP_2"/>
    <property type="match status" value="1"/>
</dbReference>
<feature type="chain" id="PRO_5038617808" evidence="6">
    <location>
        <begin position="24"/>
        <end position="348"/>
    </location>
</feature>
<reference evidence="8 9" key="1">
    <citation type="submission" date="2014-04" db="EMBL/GenBank/DDBJ databases">
        <authorList>
            <person name="Bishop-Lilly K.A."/>
            <person name="Broomall S.M."/>
            <person name="Chain P.S."/>
            <person name="Chertkov O."/>
            <person name="Coyne S.R."/>
            <person name="Daligault H.E."/>
            <person name="Davenport K.W."/>
            <person name="Erkkila T."/>
            <person name="Frey K.G."/>
            <person name="Gibbons H.S."/>
            <person name="Gu W."/>
            <person name="Jaissle J."/>
            <person name="Johnson S.L."/>
            <person name="Koroleva G.I."/>
            <person name="Ladner J.T."/>
            <person name="Lo C.-C."/>
            <person name="Minogue T.D."/>
            <person name="Munk C."/>
            <person name="Palacios G.F."/>
            <person name="Redden C.L."/>
            <person name="Rosenzweig C.N."/>
            <person name="Scholz M.B."/>
            <person name="Teshima H."/>
            <person name="Xu Y."/>
        </authorList>
    </citation>
    <scope>NUCLEOTIDE SEQUENCE [LARGE SCALE GENOMIC DNA]</scope>
    <source>
        <strain evidence="8 9">8244</strain>
    </source>
</reference>
<evidence type="ECO:0000256" key="2">
    <source>
        <dbReference type="ARBA" id="ARBA00008814"/>
    </source>
</evidence>
<name>A0A090YQ65_PAEMA</name>
<protein>
    <submittedName>
        <fullName evidence="8">Periplasmic binding family protein</fullName>
    </submittedName>
</protein>
<evidence type="ECO:0000256" key="4">
    <source>
        <dbReference type="ARBA" id="ARBA00022729"/>
    </source>
</evidence>
<keyword evidence="9" id="KW-1185">Reference proteome</keyword>
<feature type="signal peptide" evidence="6">
    <location>
        <begin position="1"/>
        <end position="23"/>
    </location>
</feature>